<name>M5S205_9BACT</name>
<keyword evidence="2" id="KW-1185">Reference proteome</keyword>
<evidence type="ECO:0000313" key="2">
    <source>
        <dbReference type="Proteomes" id="UP000011991"/>
    </source>
</evidence>
<sequence length="44" mass="4831">MMIVVFRPVGMSIRYESAASDHLWMADMAGDSSIDSTVINSQPI</sequence>
<proteinExistence type="predicted"/>
<organism evidence="1 2">
    <name type="scientific">Rhodopirellula maiorica SM1</name>
    <dbReference type="NCBI Taxonomy" id="1265738"/>
    <lineage>
        <taxon>Bacteria</taxon>
        <taxon>Pseudomonadati</taxon>
        <taxon>Planctomycetota</taxon>
        <taxon>Planctomycetia</taxon>
        <taxon>Pirellulales</taxon>
        <taxon>Pirellulaceae</taxon>
        <taxon>Novipirellula</taxon>
    </lineage>
</organism>
<accession>M5S205</accession>
<comment type="caution">
    <text evidence="1">The sequence shown here is derived from an EMBL/GenBank/DDBJ whole genome shotgun (WGS) entry which is preliminary data.</text>
</comment>
<reference evidence="1 2" key="1">
    <citation type="journal article" date="2013" name="Mar. Genomics">
        <title>Expression of sulfatases in Rhodopirellula baltica and the diversity of sulfatases in the genus Rhodopirellula.</title>
        <authorList>
            <person name="Wegner C.E."/>
            <person name="Richter-Heitmann T."/>
            <person name="Klindworth A."/>
            <person name="Klockow C."/>
            <person name="Richter M."/>
            <person name="Achstetter T."/>
            <person name="Glockner F.O."/>
            <person name="Harder J."/>
        </authorList>
    </citation>
    <scope>NUCLEOTIDE SEQUENCE [LARGE SCALE GENOMIC DNA]</scope>
    <source>
        <strain evidence="1 2">SM1</strain>
    </source>
</reference>
<protein>
    <submittedName>
        <fullName evidence="1">Uncharacterized protein</fullName>
    </submittedName>
</protein>
<dbReference type="AlphaFoldDB" id="M5S205"/>
<dbReference type="PATRIC" id="fig|1265738.3.peg.1389"/>
<dbReference type="Proteomes" id="UP000011991">
    <property type="component" value="Unassembled WGS sequence"/>
</dbReference>
<evidence type="ECO:0000313" key="1">
    <source>
        <dbReference type="EMBL" id="EMI21672.1"/>
    </source>
</evidence>
<gene>
    <name evidence="1" type="ORF">RMSM_01398</name>
</gene>
<dbReference type="EMBL" id="ANOG01000207">
    <property type="protein sequence ID" value="EMI21672.1"/>
    <property type="molecule type" value="Genomic_DNA"/>
</dbReference>